<dbReference type="InterPro" id="IPR002110">
    <property type="entry name" value="Ankyrin_rpt"/>
</dbReference>
<dbReference type="GO" id="GO:0005737">
    <property type="term" value="C:cytoplasm"/>
    <property type="evidence" value="ECO:0007669"/>
    <property type="project" value="TreeGrafter"/>
</dbReference>
<dbReference type="OrthoDB" id="823504at2759"/>
<dbReference type="InterPro" id="IPR036770">
    <property type="entry name" value="Ankyrin_rpt-contain_sf"/>
</dbReference>
<dbReference type="AlphaFoldDB" id="F9GE66"/>
<keyword evidence="1" id="KW-0677">Repeat</keyword>
<dbReference type="PROSITE" id="PS50297">
    <property type="entry name" value="ANK_REP_REGION"/>
    <property type="match status" value="2"/>
</dbReference>
<dbReference type="PANTHER" id="PTHR24198">
    <property type="entry name" value="ANKYRIN REPEAT AND PROTEIN KINASE DOMAIN-CONTAINING PROTEIN"/>
    <property type="match status" value="1"/>
</dbReference>
<feature type="repeat" description="ANK" evidence="3">
    <location>
        <begin position="343"/>
        <end position="381"/>
    </location>
</feature>
<dbReference type="PANTHER" id="PTHR24198:SF165">
    <property type="entry name" value="ANKYRIN REPEAT-CONTAINING PROTEIN-RELATED"/>
    <property type="match status" value="1"/>
</dbReference>
<evidence type="ECO:0000256" key="2">
    <source>
        <dbReference type="ARBA" id="ARBA00023043"/>
    </source>
</evidence>
<dbReference type="GO" id="GO:0009116">
    <property type="term" value="P:nucleoside metabolic process"/>
    <property type="evidence" value="ECO:0007669"/>
    <property type="project" value="InterPro"/>
</dbReference>
<organism evidence="5">
    <name type="scientific">Fusarium oxysporum (strain Fo5176)</name>
    <name type="common">Fusarium vascular wilt</name>
    <dbReference type="NCBI Taxonomy" id="660025"/>
    <lineage>
        <taxon>Eukaryota</taxon>
        <taxon>Fungi</taxon>
        <taxon>Dikarya</taxon>
        <taxon>Ascomycota</taxon>
        <taxon>Pezizomycotina</taxon>
        <taxon>Sordariomycetes</taxon>
        <taxon>Hypocreomycetidae</taxon>
        <taxon>Hypocreales</taxon>
        <taxon>Nectriaceae</taxon>
        <taxon>Fusarium</taxon>
        <taxon>Fusarium oxysporum species complex</taxon>
    </lineage>
</organism>
<feature type="repeat" description="ANK" evidence="3">
    <location>
        <begin position="420"/>
        <end position="453"/>
    </location>
</feature>
<name>F9GE66_FUSOF</name>
<dbReference type="SUPFAM" id="SSF48403">
    <property type="entry name" value="Ankyrin repeat"/>
    <property type="match status" value="1"/>
</dbReference>
<dbReference type="InterPro" id="IPR035994">
    <property type="entry name" value="Nucleoside_phosphorylase_sf"/>
</dbReference>
<dbReference type="PaxDb" id="5507-FOXG_14582P0"/>
<keyword evidence="2 3" id="KW-0040">ANK repeat</keyword>
<reference evidence="5" key="1">
    <citation type="journal article" date="2012" name="Mol. Plant Microbe Interact.">
        <title>A highly conserved effector in Fusarium oxysporum is required for full virulence on Arabidopsis.</title>
        <authorList>
            <person name="Thatcher L.F."/>
            <person name="Gardiner D.M."/>
            <person name="Kazan K."/>
            <person name="Manners J."/>
        </authorList>
    </citation>
    <scope>NUCLEOTIDE SEQUENCE [LARGE SCALE GENOMIC DNA]</scope>
    <source>
        <strain evidence="5">Fo5176</strain>
    </source>
</reference>
<evidence type="ECO:0000256" key="4">
    <source>
        <dbReference type="SAM" id="Coils"/>
    </source>
</evidence>
<dbReference type="STRING" id="660025.F9GE66"/>
<keyword evidence="4" id="KW-0175">Coiled coil</keyword>
<evidence type="ECO:0000313" key="5">
    <source>
        <dbReference type="EMBL" id="EGU72556.1"/>
    </source>
</evidence>
<evidence type="ECO:0000256" key="1">
    <source>
        <dbReference type="ARBA" id="ARBA00022737"/>
    </source>
</evidence>
<sequence>MSPYEEFRERENGILHDLESPAGIRPTIIDTDGSTLYEKQFFPLRTAIIERNDTAALKKYLENAPWAIKRGHALGMYYDPFIVAARHESIDALKMLLDHYSNFMKPSGRTDLDGRCCRVLNTAAQCGRLEAVKLLLDHPLLDADIHYKYNGFTPIMAATNTFDWKDNIEGKKAVIDWLLDRGARASDVEYSWDSFLDPITGKYIAKQVPVFTVLNLAAGWAGADLTQRLIKSGADPDIKLREDTEVASRVDITIISTASRYANVDALTILLDCANRAGHVADTVSYRDSWGNMALHWACRVSIEEDPREVAEKIMAEKVQRIIMILGLLLDCNPETINSQDIYGNTPLHYAAMNYSNYGHEYTAIFQYLCDRGADASIRNKKSETALHSLCSYDGGLPIDTAAIEILFGHGAKVTDTDDNGNTPLHSAVKNLENLDAIEFLLDHGADIGAKNLKGNTPLHEAANGMFWPGVMKEKYKSMGDILRRLQGDEGCLVDKLNAEGKSARQILNEVRKDFQQKMDDIENERKLWESEIWKSNHGSCSVATIAKDLQRTFKSICFGLLVGIGSGAPSPKHDIRLGDVVISQPPGTLGGVRIKDKFGYQGASNDRLYQADYDHVKSENPTCNECDKSHIIHRIDRDDNDPYFHYGIIASGSAAVEEGKTHSHMSNLWQEYAAATAAAFAKELLLFVAPGRVRREKTTFYEVASIVKDGFRTSVSSLAEQNYIKHLLNNQPMNLYMVDSARYNSEDAQESTRCEDGTRPLSLEAIEQLGEQFRTNHCSGSFSTAKTGASTGQEIRCLNTSSKEKNRTG</sequence>
<dbReference type="SMART" id="SM00248">
    <property type="entry name" value="ANK"/>
    <property type="match status" value="7"/>
</dbReference>
<dbReference type="EMBL" id="AFQF01006066">
    <property type="protein sequence ID" value="EGU72556.1"/>
    <property type="molecule type" value="Genomic_DNA"/>
</dbReference>
<feature type="coiled-coil region" evidence="4">
    <location>
        <begin position="494"/>
        <end position="532"/>
    </location>
</feature>
<accession>F9GE66</accession>
<dbReference type="Gene3D" id="1.25.40.20">
    <property type="entry name" value="Ankyrin repeat-containing domain"/>
    <property type="match status" value="1"/>
</dbReference>
<comment type="caution">
    <text evidence="5">The sequence shown here is derived from an EMBL/GenBank/DDBJ whole genome shotgun (WGS) entry which is preliminary data.</text>
</comment>
<dbReference type="Gene3D" id="3.40.50.1580">
    <property type="entry name" value="Nucleoside phosphorylase domain"/>
    <property type="match status" value="1"/>
</dbReference>
<dbReference type="PROSITE" id="PS50088">
    <property type="entry name" value="ANK_REPEAT"/>
    <property type="match status" value="2"/>
</dbReference>
<dbReference type="GO" id="GO:0003824">
    <property type="term" value="F:catalytic activity"/>
    <property type="evidence" value="ECO:0007669"/>
    <property type="project" value="InterPro"/>
</dbReference>
<evidence type="ECO:0000256" key="3">
    <source>
        <dbReference type="PROSITE-ProRule" id="PRU00023"/>
    </source>
</evidence>
<dbReference type="Pfam" id="PF12796">
    <property type="entry name" value="Ank_2"/>
    <property type="match status" value="2"/>
</dbReference>
<protein>
    <submittedName>
        <fullName evidence="5">Uncharacterized protein</fullName>
    </submittedName>
</protein>
<proteinExistence type="predicted"/>
<gene>
    <name evidence="5" type="ORF">FOXB_16950</name>
</gene>